<dbReference type="InterPro" id="IPR011761">
    <property type="entry name" value="ATP-grasp"/>
</dbReference>
<dbReference type="Proteomes" id="UP001183246">
    <property type="component" value="Unassembled WGS sequence"/>
</dbReference>
<dbReference type="InterPro" id="IPR050214">
    <property type="entry name" value="Cys_Synth/Cystath_Beta-Synth"/>
</dbReference>
<keyword evidence="6" id="KW-1185">Reference proteome</keyword>
<evidence type="ECO:0000259" key="4">
    <source>
        <dbReference type="PROSITE" id="PS50975"/>
    </source>
</evidence>
<protein>
    <submittedName>
        <fullName evidence="5">Pyridoxal-phosphate dependent enzyme</fullName>
    </submittedName>
</protein>
<evidence type="ECO:0000256" key="1">
    <source>
        <dbReference type="ARBA" id="ARBA00001933"/>
    </source>
</evidence>
<dbReference type="PROSITE" id="PS50975">
    <property type="entry name" value="ATP_GRASP"/>
    <property type="match status" value="1"/>
</dbReference>
<feature type="domain" description="ATP-grasp" evidence="4">
    <location>
        <begin position="467"/>
        <end position="669"/>
    </location>
</feature>
<dbReference type="SMART" id="SM01209">
    <property type="entry name" value="GARS_A"/>
    <property type="match status" value="1"/>
</dbReference>
<evidence type="ECO:0000313" key="6">
    <source>
        <dbReference type="Proteomes" id="UP001183246"/>
    </source>
</evidence>
<dbReference type="InterPro" id="IPR040570">
    <property type="entry name" value="LAL_C2"/>
</dbReference>
<dbReference type="Gene3D" id="3.40.50.20">
    <property type="match status" value="1"/>
</dbReference>
<name>A0ABU2MS66_9ACTN</name>
<dbReference type="RefSeq" id="WP_311705055.1">
    <property type="nucleotide sequence ID" value="NZ_JAVREL010000007.1"/>
</dbReference>
<dbReference type="SUPFAM" id="SSF53686">
    <property type="entry name" value="Tryptophan synthase beta subunit-like PLP-dependent enzymes"/>
    <property type="match status" value="1"/>
</dbReference>
<gene>
    <name evidence="5" type="ORF">RM590_15105</name>
</gene>
<dbReference type="InterPro" id="IPR001926">
    <property type="entry name" value="TrpB-like_PALP"/>
</dbReference>
<dbReference type="Pfam" id="PF18130">
    <property type="entry name" value="ATPgrasp_N"/>
    <property type="match status" value="1"/>
</dbReference>
<comment type="cofactor">
    <cofactor evidence="1">
        <name>pyridoxal 5'-phosphate</name>
        <dbReference type="ChEBI" id="CHEBI:597326"/>
    </cofactor>
</comment>
<dbReference type="Gene3D" id="3.30.470.20">
    <property type="entry name" value="ATP-grasp fold, B domain"/>
    <property type="match status" value="1"/>
</dbReference>
<dbReference type="Pfam" id="PF00291">
    <property type="entry name" value="PALP"/>
    <property type="match status" value="1"/>
</dbReference>
<keyword evidence="2" id="KW-0663">Pyridoxal phosphate</keyword>
<dbReference type="CDD" id="cd01561">
    <property type="entry name" value="CBS_like"/>
    <property type="match status" value="1"/>
</dbReference>
<evidence type="ECO:0000256" key="2">
    <source>
        <dbReference type="ARBA" id="ARBA00022898"/>
    </source>
</evidence>
<accession>A0ABU2MS66</accession>
<dbReference type="InterPro" id="IPR036052">
    <property type="entry name" value="TrpB-like_PALP_sf"/>
</dbReference>
<dbReference type="InterPro" id="IPR041472">
    <property type="entry name" value="BL00235/CARNS1_N"/>
</dbReference>
<evidence type="ECO:0000256" key="3">
    <source>
        <dbReference type="PROSITE-ProRule" id="PRU00409"/>
    </source>
</evidence>
<proteinExistence type="predicted"/>
<dbReference type="EMBL" id="JAVREL010000007">
    <property type="protein sequence ID" value="MDT0343934.1"/>
    <property type="molecule type" value="Genomic_DNA"/>
</dbReference>
<keyword evidence="3" id="KW-0067">ATP-binding</keyword>
<sequence>MDPKRPLGAGAVLFDSVLDAIGCTPVLRLRMDTPPGVDVYAKLEMQNVFAMKDRVARSIILKARESGVLRNGDPILESSSGTMALGVALVGTALGHPVHIVTDPRIDEVTLAKLAALGCEVHMVGAMTAQGWQSARLERLAELMDEMPGAFWPQQYTNPDNPAGYRRLAEELTDDLGRVDVLVGSVGSGGSLCGTARALRRRFPKLHVVGVDCVGSRLFEQPDRPERLQSGLGNSLLPGNLDRRLINEVHWLNDHEAFAATRALAAEQQLFAGNTSGVVYRVLHDVASRAEPGSTVVGIFPDRGDRYAGTVYSDAYWDRHRLSGGPVARTPQVVEYGTEVRTWSRAAVRPPSAPPRLLFVESNTTGSGMRALRTAAALGLEPVLLTGGPERYAGLTETGCEVVVCDTNSPEELRATVQRRYRREELAGVTSTSEFYIPRVADLAEWLGLPGNPPAAIASCRDKALLRETLAQAGVRQPAFGIAREGTLSGDVADAVARVGLPCVVKPVDDSGSRAVRLCHTMAEATEHAERILAERTNVRGQPTARRVLVEQYLPGPEVSVEMFGWDGETHCLGVTDKSTSTGPYFVEHQHVFPTALPTAAVDRIQDVVRRGLAAVGVGAGATHTEVKLTPEGPSVIEINPRPAGGMIPELMRLASGIRVLEQHMRVAAELPPQLTASSYRHAGIRFLTAPRPGVLRTVEGVAAAGRTPGVEQVTVTARPGAKVRPAQDAYDRLGFVIASGDAPGAVARSLAEAAARLRIRTDQDTTKAGPLP</sequence>
<evidence type="ECO:0000313" key="5">
    <source>
        <dbReference type="EMBL" id="MDT0343934.1"/>
    </source>
</evidence>
<comment type="caution">
    <text evidence="5">The sequence shown here is derived from an EMBL/GenBank/DDBJ whole genome shotgun (WGS) entry which is preliminary data.</text>
</comment>
<dbReference type="Pfam" id="PF18603">
    <property type="entry name" value="LAL_C2"/>
    <property type="match status" value="1"/>
</dbReference>
<dbReference type="PANTHER" id="PTHR10314">
    <property type="entry name" value="CYSTATHIONINE BETA-SYNTHASE"/>
    <property type="match status" value="1"/>
</dbReference>
<keyword evidence="3" id="KW-0547">Nucleotide-binding</keyword>
<dbReference type="Pfam" id="PF13535">
    <property type="entry name" value="ATP-grasp_4"/>
    <property type="match status" value="1"/>
</dbReference>
<reference evidence="6" key="1">
    <citation type="submission" date="2023-07" db="EMBL/GenBank/DDBJ databases">
        <title>30 novel species of actinomycetes from the DSMZ collection.</title>
        <authorList>
            <person name="Nouioui I."/>
        </authorList>
    </citation>
    <scope>NUCLEOTIDE SEQUENCE [LARGE SCALE GENOMIC DNA]</scope>
    <source>
        <strain evidence="6">DSM 44938</strain>
    </source>
</reference>
<organism evidence="5 6">
    <name type="scientific">Streptomyces litchfieldiae</name>
    <dbReference type="NCBI Taxonomy" id="3075543"/>
    <lineage>
        <taxon>Bacteria</taxon>
        <taxon>Bacillati</taxon>
        <taxon>Actinomycetota</taxon>
        <taxon>Actinomycetes</taxon>
        <taxon>Kitasatosporales</taxon>
        <taxon>Streptomycetaceae</taxon>
        <taxon>Streptomyces</taxon>
    </lineage>
</organism>
<dbReference type="Gene3D" id="3.40.50.1100">
    <property type="match status" value="2"/>
</dbReference>
<dbReference type="SUPFAM" id="SSF56059">
    <property type="entry name" value="Glutathione synthetase ATP-binding domain-like"/>
    <property type="match status" value="1"/>
</dbReference>